<evidence type="ECO:0000313" key="3">
    <source>
        <dbReference type="Proteomes" id="UP000007819"/>
    </source>
</evidence>
<dbReference type="PANTHER" id="PTHR13261:SF0">
    <property type="entry name" value="BRCA2 AND CDKN1A-INTERACTING PROTEIN"/>
    <property type="match status" value="1"/>
</dbReference>
<dbReference type="OrthoDB" id="27543at2759"/>
<dbReference type="PANTHER" id="PTHR13261">
    <property type="entry name" value="BRCA2 AND CDKN1A INTERACTING PROTEIN"/>
    <property type="match status" value="1"/>
</dbReference>
<dbReference type="Proteomes" id="UP000007819">
    <property type="component" value="Chromosome A1"/>
</dbReference>
<dbReference type="RefSeq" id="XP_001947170.1">
    <property type="nucleotide sequence ID" value="XM_001947135.4"/>
</dbReference>
<protein>
    <submittedName>
        <fullName evidence="2">Uncharacterized protein</fullName>
    </submittedName>
</protein>
<name>A0A8R2AC59_ACYPI</name>
<keyword evidence="3" id="KW-1185">Reference proteome</keyword>
<dbReference type="KEGG" id="api:100169322"/>
<reference evidence="3" key="1">
    <citation type="submission" date="2010-06" db="EMBL/GenBank/DDBJ databases">
        <authorList>
            <person name="Jiang H."/>
            <person name="Abraham K."/>
            <person name="Ali S."/>
            <person name="Alsbrooks S.L."/>
            <person name="Anim B.N."/>
            <person name="Anosike U.S."/>
            <person name="Attaway T."/>
            <person name="Bandaranaike D.P."/>
            <person name="Battles P.K."/>
            <person name="Bell S.N."/>
            <person name="Bell A.V."/>
            <person name="Beltran B."/>
            <person name="Bickham C."/>
            <person name="Bustamante Y."/>
            <person name="Caleb T."/>
            <person name="Canada A."/>
            <person name="Cardenas V."/>
            <person name="Carter K."/>
            <person name="Chacko J."/>
            <person name="Chandrabose M.N."/>
            <person name="Chavez D."/>
            <person name="Chavez A."/>
            <person name="Chen L."/>
            <person name="Chu H.-S."/>
            <person name="Claassen K.J."/>
            <person name="Cockrell R."/>
            <person name="Collins M."/>
            <person name="Cooper J.A."/>
            <person name="Cree A."/>
            <person name="Curry S.M."/>
            <person name="Da Y."/>
            <person name="Dao M.D."/>
            <person name="Das B."/>
            <person name="Davila M.-L."/>
            <person name="Davy-Carroll L."/>
            <person name="Denson S."/>
            <person name="Dinh H."/>
            <person name="Ebong V.E."/>
            <person name="Edwards J.R."/>
            <person name="Egan A."/>
            <person name="El-Daye J."/>
            <person name="Escobedo L."/>
            <person name="Fernandez S."/>
            <person name="Fernando P.R."/>
            <person name="Flagg N."/>
            <person name="Forbes L.D."/>
            <person name="Fowler R.G."/>
            <person name="Fu Q."/>
            <person name="Gabisi R.A."/>
            <person name="Ganer J."/>
            <person name="Garbino Pronczuk A."/>
            <person name="Garcia R.M."/>
            <person name="Garner T."/>
            <person name="Garrett T.E."/>
            <person name="Gonzalez D.A."/>
            <person name="Hamid H."/>
            <person name="Hawkins E.S."/>
            <person name="Hirani K."/>
            <person name="Hogues M.E."/>
            <person name="Hollins B."/>
            <person name="Hsiao C.-H."/>
            <person name="Jabil R."/>
            <person name="James M.L."/>
            <person name="Jhangiani S.N."/>
            <person name="Johnson B."/>
            <person name="Johnson Q."/>
            <person name="Joshi V."/>
            <person name="Kalu J.B."/>
            <person name="Kam C."/>
            <person name="Kashfia A."/>
            <person name="Keebler J."/>
            <person name="Kisamo H."/>
            <person name="Kovar C.L."/>
            <person name="Lago L.A."/>
            <person name="Lai C.-Y."/>
            <person name="Laidlaw J."/>
            <person name="Lara F."/>
            <person name="Le T.-K."/>
            <person name="Lee S.L."/>
            <person name="Legall F.H."/>
            <person name="Lemon S.J."/>
            <person name="Lewis L.R."/>
            <person name="Li B."/>
            <person name="Liu Y."/>
            <person name="Liu Y.-S."/>
            <person name="Lopez J."/>
            <person name="Lozado R.J."/>
            <person name="Lu J."/>
            <person name="Madu R.C."/>
            <person name="Maheshwari M."/>
            <person name="Maheshwari R."/>
            <person name="Malloy K."/>
            <person name="Martinez E."/>
            <person name="Mathew T."/>
            <person name="Mercado I.C."/>
            <person name="Mercado C."/>
            <person name="Meyer B."/>
            <person name="Montgomery K."/>
            <person name="Morgan M.B."/>
            <person name="Munidasa M."/>
            <person name="Nazareth L.V."/>
            <person name="Nelson J."/>
            <person name="Ng B.M."/>
            <person name="Nguyen N.B."/>
            <person name="Nguyen P.Q."/>
            <person name="Nguyen T."/>
            <person name="Obregon M."/>
            <person name="Okwuonu G.O."/>
            <person name="Onwere C.G."/>
            <person name="Orozco G."/>
            <person name="Parra A."/>
            <person name="Patel S."/>
            <person name="Patil S."/>
            <person name="Perez A."/>
            <person name="Perez Y."/>
            <person name="Pham C."/>
            <person name="Primus E.L."/>
            <person name="Pu L.-L."/>
            <person name="Puazo M."/>
            <person name="Qin X."/>
            <person name="Quiroz J.B."/>
            <person name="Reese J."/>
            <person name="Richards S."/>
            <person name="Rives C.M."/>
            <person name="Robberts R."/>
            <person name="Ruiz S.J."/>
            <person name="Ruiz M.J."/>
            <person name="Santibanez J."/>
            <person name="Schneider B.W."/>
            <person name="Sisson I."/>
            <person name="Smith M."/>
            <person name="Sodergren E."/>
            <person name="Song X.-Z."/>
            <person name="Song B.B."/>
            <person name="Summersgill H."/>
            <person name="Thelus R."/>
            <person name="Thornton R.D."/>
            <person name="Trejos Z.Y."/>
            <person name="Usmani K."/>
            <person name="Vattathil S."/>
            <person name="Villasana D."/>
            <person name="Walker D.L."/>
            <person name="Wang S."/>
            <person name="Wang K."/>
            <person name="White C.S."/>
            <person name="Williams A.C."/>
            <person name="Williamson J."/>
            <person name="Wilson K."/>
            <person name="Woghiren I.O."/>
            <person name="Woodworth J.R."/>
            <person name="Worley K.C."/>
            <person name="Wright R.A."/>
            <person name="Wu W."/>
            <person name="Young L."/>
            <person name="Zhang L."/>
            <person name="Zhang J."/>
            <person name="Zhu Y."/>
            <person name="Muzny D.M."/>
            <person name="Weinstock G."/>
            <person name="Gibbs R.A."/>
        </authorList>
    </citation>
    <scope>NUCLEOTIDE SEQUENCE [LARGE SCALE GENOMIC DNA]</scope>
    <source>
        <strain evidence="3">LSR1</strain>
    </source>
</reference>
<sequence>MPKRKLSVAIKEEAQQVSWVGGAPEKYLEEKYLFPTQLRLNIKFSIHRPKVSDFHSIEGFLQRLFLNAPVNLSDMSSVLIDQSNIGTVIKQAFDPDSMEYINYCDDFRNQAFGISSIINITQKRNKCTENIHDLMLDLSRIHGDNDTVQFVSKLLSDDKNQVGFLINERYLNIPPSISGPLFRIICEELSNIKTENPLYNFAYIFMMCKLYKVIKDEKGNRYVEGPQILWRNAEDQFFDVVADYKFEYCVEDGNFTDSAGKWVELINSRMIPFRRVLIFSMNKFYLVTKKLESLLAPKVIKYHNTHRPD</sequence>
<evidence type="ECO:0000313" key="2">
    <source>
        <dbReference type="EnsemblMetazoa" id="XP_001947170.1"/>
    </source>
</evidence>
<evidence type="ECO:0000256" key="1">
    <source>
        <dbReference type="ARBA" id="ARBA00006781"/>
    </source>
</evidence>
<dbReference type="EnsemblMetazoa" id="XM_001947135.5">
    <property type="protein sequence ID" value="XP_001947170.1"/>
    <property type="gene ID" value="LOC100169322"/>
</dbReference>
<comment type="similarity">
    <text evidence="1">Belongs to the BCP1 family.</text>
</comment>
<dbReference type="Pfam" id="PF13862">
    <property type="entry name" value="BCCIP"/>
    <property type="match status" value="1"/>
</dbReference>
<accession>A0A8R2AC59</accession>
<organism evidence="2 3">
    <name type="scientific">Acyrthosiphon pisum</name>
    <name type="common">Pea aphid</name>
    <dbReference type="NCBI Taxonomy" id="7029"/>
    <lineage>
        <taxon>Eukaryota</taxon>
        <taxon>Metazoa</taxon>
        <taxon>Ecdysozoa</taxon>
        <taxon>Arthropoda</taxon>
        <taxon>Hexapoda</taxon>
        <taxon>Insecta</taxon>
        <taxon>Pterygota</taxon>
        <taxon>Neoptera</taxon>
        <taxon>Paraneoptera</taxon>
        <taxon>Hemiptera</taxon>
        <taxon>Sternorrhyncha</taxon>
        <taxon>Aphidomorpha</taxon>
        <taxon>Aphidoidea</taxon>
        <taxon>Aphididae</taxon>
        <taxon>Macrosiphini</taxon>
        <taxon>Acyrthosiphon</taxon>
    </lineage>
</organism>
<reference evidence="2" key="2">
    <citation type="submission" date="2022-06" db="UniProtKB">
        <authorList>
            <consortium name="EnsemblMetazoa"/>
        </authorList>
    </citation>
    <scope>IDENTIFICATION</scope>
</reference>
<dbReference type="InterPro" id="IPR025602">
    <property type="entry name" value="BCP1_family"/>
</dbReference>
<proteinExistence type="inferred from homology"/>
<dbReference type="OMA" id="NFTHILG"/>
<dbReference type="GeneID" id="100169322"/>
<dbReference type="AlphaFoldDB" id="A0A8R2AC59"/>
<dbReference type="GO" id="GO:0005634">
    <property type="term" value="C:nucleus"/>
    <property type="evidence" value="ECO:0007669"/>
    <property type="project" value="TreeGrafter"/>
</dbReference>